<dbReference type="Proteomes" id="UP000054270">
    <property type="component" value="Unassembled WGS sequence"/>
</dbReference>
<accession>A0A0D2PBV2</accession>
<gene>
    <name evidence="1" type="ORF">HYPSUDRAFT_46098</name>
</gene>
<dbReference type="EMBL" id="KN817599">
    <property type="protein sequence ID" value="KJA17755.1"/>
    <property type="molecule type" value="Genomic_DNA"/>
</dbReference>
<reference evidence="2" key="1">
    <citation type="submission" date="2014-04" db="EMBL/GenBank/DDBJ databases">
        <title>Evolutionary Origins and Diversification of the Mycorrhizal Mutualists.</title>
        <authorList>
            <consortium name="DOE Joint Genome Institute"/>
            <consortium name="Mycorrhizal Genomics Consortium"/>
            <person name="Kohler A."/>
            <person name="Kuo A."/>
            <person name="Nagy L.G."/>
            <person name="Floudas D."/>
            <person name="Copeland A."/>
            <person name="Barry K.W."/>
            <person name="Cichocki N."/>
            <person name="Veneault-Fourrey C."/>
            <person name="LaButti K."/>
            <person name="Lindquist E.A."/>
            <person name="Lipzen A."/>
            <person name="Lundell T."/>
            <person name="Morin E."/>
            <person name="Murat C."/>
            <person name="Riley R."/>
            <person name="Ohm R."/>
            <person name="Sun H."/>
            <person name="Tunlid A."/>
            <person name="Henrissat B."/>
            <person name="Grigoriev I.V."/>
            <person name="Hibbett D.S."/>
            <person name="Martin F."/>
        </authorList>
    </citation>
    <scope>NUCLEOTIDE SEQUENCE [LARGE SCALE GENOMIC DNA]</scope>
    <source>
        <strain evidence="2">FD-334 SS-4</strain>
    </source>
</reference>
<evidence type="ECO:0000313" key="1">
    <source>
        <dbReference type="EMBL" id="KJA17755.1"/>
    </source>
</evidence>
<organism evidence="1 2">
    <name type="scientific">Hypholoma sublateritium (strain FD-334 SS-4)</name>
    <dbReference type="NCBI Taxonomy" id="945553"/>
    <lineage>
        <taxon>Eukaryota</taxon>
        <taxon>Fungi</taxon>
        <taxon>Dikarya</taxon>
        <taxon>Basidiomycota</taxon>
        <taxon>Agaricomycotina</taxon>
        <taxon>Agaricomycetes</taxon>
        <taxon>Agaricomycetidae</taxon>
        <taxon>Agaricales</taxon>
        <taxon>Agaricineae</taxon>
        <taxon>Strophariaceae</taxon>
        <taxon>Hypholoma</taxon>
    </lineage>
</organism>
<name>A0A0D2PBV2_HYPSF</name>
<evidence type="ECO:0000313" key="2">
    <source>
        <dbReference type="Proteomes" id="UP000054270"/>
    </source>
</evidence>
<sequence length="64" mass="6922">MSCQCPSLVNRTPRCPRDRRIVSATGGVYAAHIVHNHTAGIHTPNDCSLGQEKLGEFCEGGGEW</sequence>
<proteinExistence type="predicted"/>
<dbReference type="AlphaFoldDB" id="A0A0D2PBV2"/>
<keyword evidence="2" id="KW-1185">Reference proteome</keyword>
<protein>
    <submittedName>
        <fullName evidence="1">Uncharacterized protein</fullName>
    </submittedName>
</protein>